<comment type="caution">
    <text evidence="4">The sequence shown here is derived from an EMBL/GenBank/DDBJ whole genome shotgun (WGS) entry which is preliminary data.</text>
</comment>
<dbReference type="GO" id="GO:0016787">
    <property type="term" value="F:hydrolase activity"/>
    <property type="evidence" value="ECO:0007669"/>
    <property type="project" value="UniProtKB-KW"/>
</dbReference>
<dbReference type="InterPro" id="IPR053214">
    <property type="entry name" value="LysM12-like"/>
</dbReference>
<protein>
    <submittedName>
        <fullName evidence="4">Glycoside hydrolase family 18 protein</fullName>
    </submittedName>
</protein>
<keyword evidence="1" id="KW-0147">Chitin-binding</keyword>
<reference evidence="4" key="1">
    <citation type="submission" date="2022-07" db="EMBL/GenBank/DDBJ databases">
        <title>Fungi with potential for degradation of polypropylene.</title>
        <authorList>
            <person name="Gostincar C."/>
        </authorList>
    </citation>
    <scope>NUCLEOTIDE SEQUENCE</scope>
    <source>
        <strain evidence="4">EXF-13287</strain>
    </source>
</reference>
<dbReference type="PANTHER" id="PTHR47700:SF1">
    <property type="entry name" value="CHITINASE"/>
    <property type="match status" value="1"/>
</dbReference>
<evidence type="ECO:0000313" key="5">
    <source>
        <dbReference type="Proteomes" id="UP001174691"/>
    </source>
</evidence>
<dbReference type="Proteomes" id="UP001174691">
    <property type="component" value="Unassembled WGS sequence"/>
</dbReference>
<dbReference type="EMBL" id="JANBVN010000166">
    <property type="protein sequence ID" value="KAJ9136984.1"/>
    <property type="molecule type" value="Genomic_DNA"/>
</dbReference>
<feature type="region of interest" description="Disordered" evidence="3">
    <location>
        <begin position="191"/>
        <end position="213"/>
    </location>
</feature>
<dbReference type="GO" id="GO:0008061">
    <property type="term" value="F:chitin binding"/>
    <property type="evidence" value="ECO:0007669"/>
    <property type="project" value="UniProtKB-KW"/>
</dbReference>
<evidence type="ECO:0000313" key="4">
    <source>
        <dbReference type="EMBL" id="KAJ9136984.1"/>
    </source>
</evidence>
<gene>
    <name evidence="4" type="ORF">NKR19_g8361</name>
</gene>
<evidence type="ECO:0000256" key="2">
    <source>
        <dbReference type="ARBA" id="ARBA00023026"/>
    </source>
</evidence>
<sequence>MPYWRGNSVSYDNWKDTAKALVSFGTSIAGTLTGKGDNKDWTPEKQDAFSDYLGQVVNAWGNVTEMSLQQLFNGEPANLELLTSLIADGHFIDGSVGGGLAFPAIDIAHNSPTMVELRTSISKAFFAFAIPSIRSVSDTSAFIMESGFVCGTVDAMGDYIDTDTQHKTAGCYDGKLYYLVNPEGSAEDCSGSDGTATTCTDNHSSAPPGIDNLDDLYSKRRKNGGKPTDLTNDGSLDDRMNQDVTTAGFILIPVCIGNCRFGIQALNKHGNVEFHVGAQDIVDIISNSITSQDVEWGLY</sequence>
<proteinExistence type="predicted"/>
<evidence type="ECO:0000256" key="3">
    <source>
        <dbReference type="SAM" id="MobiDB-lite"/>
    </source>
</evidence>
<keyword evidence="4" id="KW-0378">Hydrolase</keyword>
<accession>A0AA38VK06</accession>
<dbReference type="PANTHER" id="PTHR47700">
    <property type="entry name" value="V CHITINASE, PUTATIVE (AFU_ORTHOLOGUE AFUA_6G13720)-RELATED"/>
    <property type="match status" value="1"/>
</dbReference>
<dbReference type="AlphaFoldDB" id="A0AA38VK06"/>
<organism evidence="4 5">
    <name type="scientific">Coniochaeta hoffmannii</name>
    <dbReference type="NCBI Taxonomy" id="91930"/>
    <lineage>
        <taxon>Eukaryota</taxon>
        <taxon>Fungi</taxon>
        <taxon>Dikarya</taxon>
        <taxon>Ascomycota</taxon>
        <taxon>Pezizomycotina</taxon>
        <taxon>Sordariomycetes</taxon>
        <taxon>Sordariomycetidae</taxon>
        <taxon>Coniochaetales</taxon>
        <taxon>Coniochaetaceae</taxon>
        <taxon>Coniochaeta</taxon>
    </lineage>
</organism>
<evidence type="ECO:0000256" key="1">
    <source>
        <dbReference type="ARBA" id="ARBA00022669"/>
    </source>
</evidence>
<keyword evidence="2" id="KW-0843">Virulence</keyword>
<feature type="compositionally biased region" description="Polar residues" evidence="3">
    <location>
        <begin position="192"/>
        <end position="205"/>
    </location>
</feature>
<keyword evidence="5" id="KW-1185">Reference proteome</keyword>
<name>A0AA38VK06_9PEZI</name>